<accession>A0ABD5CNU0</accession>
<evidence type="ECO:0000256" key="5">
    <source>
        <dbReference type="SAM" id="MobiDB-lite"/>
    </source>
</evidence>
<evidence type="ECO:0000313" key="7">
    <source>
        <dbReference type="EMBL" id="MDR6206225.1"/>
    </source>
</evidence>
<keyword evidence="1" id="KW-0805">Transcription regulation</keyword>
<dbReference type="SUPFAM" id="SSF46689">
    <property type="entry name" value="Homeodomain-like"/>
    <property type="match status" value="1"/>
</dbReference>
<evidence type="ECO:0000256" key="1">
    <source>
        <dbReference type="ARBA" id="ARBA00023015"/>
    </source>
</evidence>
<evidence type="ECO:0000256" key="4">
    <source>
        <dbReference type="PROSITE-ProRule" id="PRU00335"/>
    </source>
</evidence>
<comment type="caution">
    <text evidence="7">The sequence shown here is derived from an EMBL/GenBank/DDBJ whole genome shotgun (WGS) entry which is preliminary data.</text>
</comment>
<dbReference type="PRINTS" id="PR00455">
    <property type="entry name" value="HTHTETR"/>
</dbReference>
<dbReference type="Pfam" id="PF17918">
    <property type="entry name" value="TetR_C_15"/>
    <property type="match status" value="1"/>
</dbReference>
<dbReference type="PANTHER" id="PTHR30055:SF234">
    <property type="entry name" value="HTH-TYPE TRANSCRIPTIONAL REGULATOR BETI"/>
    <property type="match status" value="1"/>
</dbReference>
<proteinExistence type="predicted"/>
<dbReference type="GO" id="GO:0003677">
    <property type="term" value="F:DNA binding"/>
    <property type="evidence" value="ECO:0007669"/>
    <property type="project" value="UniProtKB-UniRule"/>
</dbReference>
<dbReference type="AlphaFoldDB" id="A0ABD5CNU0"/>
<dbReference type="PROSITE" id="PS50977">
    <property type="entry name" value="HTH_TETR_2"/>
    <property type="match status" value="1"/>
</dbReference>
<name>A0ABD5CNU0_9BURK</name>
<dbReference type="InterPro" id="IPR041669">
    <property type="entry name" value="TetR_C_15"/>
</dbReference>
<evidence type="ECO:0000256" key="2">
    <source>
        <dbReference type="ARBA" id="ARBA00023125"/>
    </source>
</evidence>
<dbReference type="InterPro" id="IPR050109">
    <property type="entry name" value="HTH-type_TetR-like_transc_reg"/>
</dbReference>
<feature type="domain" description="HTH tetR-type" evidence="6">
    <location>
        <begin position="21"/>
        <end position="81"/>
    </location>
</feature>
<dbReference type="InterPro" id="IPR001647">
    <property type="entry name" value="HTH_TetR"/>
</dbReference>
<dbReference type="RefSeq" id="WP_035569406.1">
    <property type="nucleotide sequence ID" value="NZ_ATXV01000001.1"/>
</dbReference>
<sequence>MKTTRRPSLKPRKLPQQSRAQQTVATILEAAALVLETKGSDGLNTNLVAQRAGVSVGTLYQYFPNKDALIVALSKRELAVFLAEAEGALHEPTGQSALKHLITVSVRQQLRRPALARVLDFEENRPTIAKELARSKAAFRAVIEQILARDDIPPQPDMQIATDDLVAIVRAIVDGAGERGETDRAALERRVGRALWGYLGIVDNPLPKPRSRK</sequence>
<feature type="region of interest" description="Disordered" evidence="5">
    <location>
        <begin position="1"/>
        <end position="20"/>
    </location>
</feature>
<dbReference type="InterPro" id="IPR009057">
    <property type="entry name" value="Homeodomain-like_sf"/>
</dbReference>
<evidence type="ECO:0000313" key="8">
    <source>
        <dbReference type="Proteomes" id="UP001245184"/>
    </source>
</evidence>
<evidence type="ECO:0000256" key="3">
    <source>
        <dbReference type="ARBA" id="ARBA00023163"/>
    </source>
</evidence>
<reference evidence="7 8" key="1">
    <citation type="submission" date="2023-08" db="EMBL/GenBank/DDBJ databases">
        <title>Genome sequencing of plant associated microbes to promote plant fitness in Sorghum bicolor and Oryza sativa.</title>
        <authorList>
            <person name="Coleman-Derr D."/>
        </authorList>
    </citation>
    <scope>NUCLEOTIDE SEQUENCE [LARGE SCALE GENOMIC DNA]</scope>
    <source>
        <strain evidence="7 8">SLBN-33</strain>
    </source>
</reference>
<dbReference type="Proteomes" id="UP001245184">
    <property type="component" value="Unassembled WGS sequence"/>
</dbReference>
<evidence type="ECO:0000259" key="6">
    <source>
        <dbReference type="PROSITE" id="PS50977"/>
    </source>
</evidence>
<dbReference type="PANTHER" id="PTHR30055">
    <property type="entry name" value="HTH-TYPE TRANSCRIPTIONAL REGULATOR RUTR"/>
    <property type="match status" value="1"/>
</dbReference>
<gene>
    <name evidence="7" type="ORF">QF025_004945</name>
</gene>
<organism evidence="7 8">
    <name type="scientific">Paraburkholderia graminis</name>
    <dbReference type="NCBI Taxonomy" id="60548"/>
    <lineage>
        <taxon>Bacteria</taxon>
        <taxon>Pseudomonadati</taxon>
        <taxon>Pseudomonadota</taxon>
        <taxon>Betaproteobacteria</taxon>
        <taxon>Burkholderiales</taxon>
        <taxon>Burkholderiaceae</taxon>
        <taxon>Paraburkholderia</taxon>
    </lineage>
</organism>
<protein>
    <submittedName>
        <fullName evidence="7">AcrR family transcriptional regulator</fullName>
    </submittedName>
</protein>
<feature type="DNA-binding region" description="H-T-H motif" evidence="4">
    <location>
        <begin position="44"/>
        <end position="63"/>
    </location>
</feature>
<keyword evidence="2 4" id="KW-0238">DNA-binding</keyword>
<keyword evidence="3" id="KW-0804">Transcription</keyword>
<dbReference type="EMBL" id="JAVIZN010000002">
    <property type="protein sequence ID" value="MDR6206225.1"/>
    <property type="molecule type" value="Genomic_DNA"/>
</dbReference>
<feature type="compositionally biased region" description="Basic residues" evidence="5">
    <location>
        <begin position="1"/>
        <end position="13"/>
    </location>
</feature>
<dbReference type="Gene3D" id="1.10.357.10">
    <property type="entry name" value="Tetracycline Repressor, domain 2"/>
    <property type="match status" value="1"/>
</dbReference>
<dbReference type="Pfam" id="PF00440">
    <property type="entry name" value="TetR_N"/>
    <property type="match status" value="1"/>
</dbReference>